<accession>A0A5K7YP35</accession>
<gene>
    <name evidence="2" type="ORF">DSCA_20540</name>
</gene>
<evidence type="ECO:0000256" key="1">
    <source>
        <dbReference type="SAM" id="SignalP"/>
    </source>
</evidence>
<name>A0A5K7YP35_9BACT</name>
<protein>
    <recommendedName>
        <fullName evidence="4">Lipoprotein</fullName>
    </recommendedName>
</protein>
<dbReference type="RefSeq" id="WP_155316317.1">
    <property type="nucleotide sequence ID" value="NZ_AP021874.1"/>
</dbReference>
<organism evidence="2 3">
    <name type="scientific">Desulfosarcina alkanivorans</name>
    <dbReference type="NCBI Taxonomy" id="571177"/>
    <lineage>
        <taxon>Bacteria</taxon>
        <taxon>Pseudomonadati</taxon>
        <taxon>Thermodesulfobacteriota</taxon>
        <taxon>Desulfobacteria</taxon>
        <taxon>Desulfobacterales</taxon>
        <taxon>Desulfosarcinaceae</taxon>
        <taxon>Desulfosarcina</taxon>
    </lineage>
</organism>
<dbReference type="KEGG" id="dalk:DSCA_20540"/>
<dbReference type="Proteomes" id="UP000427906">
    <property type="component" value="Chromosome"/>
</dbReference>
<feature type="signal peptide" evidence="1">
    <location>
        <begin position="1"/>
        <end position="20"/>
    </location>
</feature>
<feature type="chain" id="PRO_5024341628" description="Lipoprotein" evidence="1">
    <location>
        <begin position="21"/>
        <end position="92"/>
    </location>
</feature>
<dbReference type="EMBL" id="AP021874">
    <property type="protein sequence ID" value="BBO68124.1"/>
    <property type="molecule type" value="Genomic_DNA"/>
</dbReference>
<keyword evidence="3" id="KW-1185">Reference proteome</keyword>
<keyword evidence="1" id="KW-0732">Signal</keyword>
<evidence type="ECO:0008006" key="4">
    <source>
        <dbReference type="Google" id="ProtNLM"/>
    </source>
</evidence>
<evidence type="ECO:0000313" key="3">
    <source>
        <dbReference type="Proteomes" id="UP000427906"/>
    </source>
</evidence>
<dbReference type="OrthoDB" id="5421545at2"/>
<dbReference type="AlphaFoldDB" id="A0A5K7YP35"/>
<proteinExistence type="predicted"/>
<reference evidence="2 3" key="1">
    <citation type="submission" date="2019-11" db="EMBL/GenBank/DDBJ databases">
        <title>Comparative genomics of hydrocarbon-degrading Desulfosarcina strains.</title>
        <authorList>
            <person name="Watanabe M."/>
            <person name="Kojima H."/>
            <person name="Fukui M."/>
        </authorList>
    </citation>
    <scope>NUCLEOTIDE SEQUENCE [LARGE SCALE GENOMIC DNA]</scope>
    <source>
        <strain evidence="2 3">PL12</strain>
    </source>
</reference>
<sequence length="92" mass="11283">MNRKMVGFMFLLWVASLVSVSCTHKPYHPTKSDREWTIDHEACEVWVREGIRDEPDTYDTFDEMRLIRKCMKDKGWQWERTEWFKPRKEQAQ</sequence>
<evidence type="ECO:0000313" key="2">
    <source>
        <dbReference type="EMBL" id="BBO68124.1"/>
    </source>
</evidence>
<dbReference type="PROSITE" id="PS51257">
    <property type="entry name" value="PROKAR_LIPOPROTEIN"/>
    <property type="match status" value="1"/>
</dbReference>